<proteinExistence type="predicted"/>
<organism evidence="1">
    <name type="scientific">virus sp. ctmTa7</name>
    <dbReference type="NCBI Taxonomy" id="2828255"/>
    <lineage>
        <taxon>Viruses</taxon>
    </lineage>
</organism>
<sequence length="56" mass="6513">MTEQDIKCCQCGKFILTEQLTDDNKIRCIKGSYDDGYYTNDDKFYCLECAEKLGLE</sequence>
<dbReference type="EMBL" id="BK059091">
    <property type="protein sequence ID" value="DAE28991.1"/>
    <property type="molecule type" value="Genomic_DNA"/>
</dbReference>
<protein>
    <submittedName>
        <fullName evidence="1">Ubiquitin-binding zinc finger protein</fullName>
    </submittedName>
</protein>
<name>A0A8S5RCB8_9VIRU</name>
<evidence type="ECO:0000313" key="1">
    <source>
        <dbReference type="EMBL" id="DAE28991.1"/>
    </source>
</evidence>
<reference evidence="1" key="1">
    <citation type="journal article" date="2021" name="Proc. Natl. Acad. Sci. U.S.A.">
        <title>A Catalog of Tens of Thousands of Viruses from Human Metagenomes Reveals Hidden Associations with Chronic Diseases.</title>
        <authorList>
            <person name="Tisza M.J."/>
            <person name="Buck C.B."/>
        </authorList>
    </citation>
    <scope>NUCLEOTIDE SEQUENCE</scope>
    <source>
        <strain evidence="1">CtmTa7</strain>
    </source>
</reference>
<accession>A0A8S5RCB8</accession>